<evidence type="ECO:0000256" key="2">
    <source>
        <dbReference type="ARBA" id="ARBA00022801"/>
    </source>
</evidence>
<dbReference type="InterPro" id="IPR014905">
    <property type="entry name" value="HIRAN"/>
</dbReference>
<comment type="caution">
    <text evidence="4">The sequence shown here is derived from an EMBL/GenBank/DDBJ whole genome shotgun (WGS) entry which is preliminary data.</text>
</comment>
<accession>A0A9W8IHQ5</accession>
<keyword evidence="5" id="KW-1185">Reference proteome</keyword>
<reference evidence="4" key="1">
    <citation type="submission" date="2022-07" db="EMBL/GenBank/DDBJ databases">
        <title>Phylogenomic reconstructions and comparative analyses of Kickxellomycotina fungi.</title>
        <authorList>
            <person name="Reynolds N.K."/>
            <person name="Stajich J.E."/>
            <person name="Barry K."/>
            <person name="Grigoriev I.V."/>
            <person name="Crous P."/>
            <person name="Smith M.E."/>
        </authorList>
    </citation>
    <scope>NUCLEOTIDE SEQUENCE</scope>
    <source>
        <strain evidence="4">RSA 476</strain>
    </source>
</reference>
<dbReference type="AlphaFoldDB" id="A0A9W8IHQ5"/>
<dbReference type="GO" id="GO:0008270">
    <property type="term" value="F:zinc ion binding"/>
    <property type="evidence" value="ECO:0007669"/>
    <property type="project" value="InterPro"/>
</dbReference>
<keyword evidence="1" id="KW-0479">Metal-binding</keyword>
<dbReference type="EMBL" id="JANBUY010000116">
    <property type="protein sequence ID" value="KAJ2863622.1"/>
    <property type="molecule type" value="Genomic_DNA"/>
</dbReference>
<evidence type="ECO:0000256" key="1">
    <source>
        <dbReference type="ARBA" id="ARBA00022723"/>
    </source>
</evidence>
<gene>
    <name evidence="4" type="ORF">GGH94_003484</name>
</gene>
<dbReference type="Gene3D" id="3.30.70.2330">
    <property type="match status" value="1"/>
</dbReference>
<sequence>MLKCYGKFSALIVGRRYYAAQTEIDECIDFIREQFNPYDPNAIGIYSQRNEKLGHLPRWLAAVLAPCMDNAQCKLCGTVSGEGNSFVTPACVRLYAPTSMAQVVRSFLGTYWQMWELAVPPVSSQIKLDCTDELFDEIPDSRDFNSPVDSTDSSDSAGLARDVYCAFGKQKLLVISTVWGICDWVRYASRGNENKRPSWVVYTRDMPLRLLESSQAVFVSVADAPHVLARTGNMYWSKIAVDKTAIGNDLDLKPAFAAMLDARTTLYV</sequence>
<organism evidence="4 5">
    <name type="scientific">Coemansia aciculifera</name>
    <dbReference type="NCBI Taxonomy" id="417176"/>
    <lineage>
        <taxon>Eukaryota</taxon>
        <taxon>Fungi</taxon>
        <taxon>Fungi incertae sedis</taxon>
        <taxon>Zoopagomycota</taxon>
        <taxon>Kickxellomycotina</taxon>
        <taxon>Kickxellomycetes</taxon>
        <taxon>Kickxellales</taxon>
        <taxon>Kickxellaceae</taxon>
        <taxon>Coemansia</taxon>
    </lineage>
</organism>
<dbReference type="GO" id="GO:0003676">
    <property type="term" value="F:nucleic acid binding"/>
    <property type="evidence" value="ECO:0007669"/>
    <property type="project" value="InterPro"/>
</dbReference>
<feature type="domain" description="HIRAN" evidence="3">
    <location>
        <begin position="5"/>
        <end position="98"/>
    </location>
</feature>
<proteinExistence type="predicted"/>
<evidence type="ECO:0000313" key="5">
    <source>
        <dbReference type="Proteomes" id="UP001140074"/>
    </source>
</evidence>
<protein>
    <recommendedName>
        <fullName evidence="3">HIRAN domain-containing protein</fullName>
    </recommendedName>
</protein>
<dbReference type="SMART" id="SM00910">
    <property type="entry name" value="HIRAN"/>
    <property type="match status" value="1"/>
</dbReference>
<dbReference type="Pfam" id="PF08797">
    <property type="entry name" value="HIRAN"/>
    <property type="match status" value="1"/>
</dbReference>
<name>A0A9W8IHQ5_9FUNG</name>
<keyword evidence="2" id="KW-0378">Hydrolase</keyword>
<dbReference type="GO" id="GO:0016818">
    <property type="term" value="F:hydrolase activity, acting on acid anhydrides, in phosphorus-containing anhydrides"/>
    <property type="evidence" value="ECO:0007669"/>
    <property type="project" value="InterPro"/>
</dbReference>
<dbReference type="Proteomes" id="UP001140074">
    <property type="component" value="Unassembled WGS sequence"/>
</dbReference>
<evidence type="ECO:0000259" key="3">
    <source>
        <dbReference type="SMART" id="SM00910"/>
    </source>
</evidence>
<evidence type="ECO:0000313" key="4">
    <source>
        <dbReference type="EMBL" id="KAJ2863622.1"/>
    </source>
</evidence>